<dbReference type="eggNOG" id="ENOG502Z9G7">
    <property type="taxonomic scope" value="Bacteria"/>
</dbReference>
<reference evidence="2" key="1">
    <citation type="journal article" date="2013" name="BMC Microbiol.">
        <title>Taxonomy and evolution of bacteriochlorophyll a-containing members of the OM60/NOR5 clade of marine gammaproteobacteria: description of Luminiphilus syltensis gen. nov., sp. nov., reclassification of Haliea rubra as Pseudohaliea rubra gen. nov., comb. nov., and emendation of Chromatocurvus halotolerans.</title>
        <authorList>
            <person name="Spring S."/>
            <person name="Riedel T."/>
            <person name="Sproer C."/>
            <person name="Yan S."/>
            <person name="Harder J."/>
            <person name="Fuchs B.M."/>
        </authorList>
    </citation>
    <scope>NUCLEOTIDE SEQUENCE [LARGE SCALE GENOMIC DNA]</scope>
    <source>
        <strain evidence="2">NOR51-B</strain>
    </source>
</reference>
<name>B8KXB8_9GAMM</name>
<dbReference type="AlphaFoldDB" id="B8KXB8"/>
<protein>
    <recommendedName>
        <fullName evidence="3">DUF560 domain-containing protein</fullName>
    </recommendedName>
</protein>
<evidence type="ECO:0000313" key="1">
    <source>
        <dbReference type="EMBL" id="EED36310.1"/>
    </source>
</evidence>
<evidence type="ECO:0000313" key="2">
    <source>
        <dbReference type="Proteomes" id="UP000004699"/>
    </source>
</evidence>
<dbReference type="HOGENOM" id="CLU_077932_1_0_6"/>
<proteinExistence type="predicted"/>
<organism evidence="1 2">
    <name type="scientific">Luminiphilus syltensis NOR5-1B</name>
    <dbReference type="NCBI Taxonomy" id="565045"/>
    <lineage>
        <taxon>Bacteria</taxon>
        <taxon>Pseudomonadati</taxon>
        <taxon>Pseudomonadota</taxon>
        <taxon>Gammaproteobacteria</taxon>
        <taxon>Cellvibrionales</taxon>
        <taxon>Halieaceae</taxon>
        <taxon>Luminiphilus</taxon>
    </lineage>
</organism>
<evidence type="ECO:0008006" key="3">
    <source>
        <dbReference type="Google" id="ProtNLM"/>
    </source>
</evidence>
<accession>B8KXB8</accession>
<dbReference type="STRING" id="565045.NOR51B_2260"/>
<dbReference type="RefSeq" id="WP_009021054.1">
    <property type="nucleotide sequence ID" value="NZ_DS999411.1"/>
</dbReference>
<dbReference type="EMBL" id="DS999411">
    <property type="protein sequence ID" value="EED36310.1"/>
    <property type="molecule type" value="Genomic_DNA"/>
</dbReference>
<dbReference type="Proteomes" id="UP000004699">
    <property type="component" value="Unassembled WGS sequence"/>
</dbReference>
<dbReference type="OrthoDB" id="6380601at2"/>
<gene>
    <name evidence="1" type="ORF">NOR51B_2260</name>
</gene>
<sequence length="306" mass="34328">MNQCPAPYFQRLLGISVCCALSFGEVHAETTLSGGVNVGREYDSNVSIDEVEASSGRSDHALVYGADIGVDQTLGDNAKASLSYSFGQTAYDTYSRLSRQTHILGANLSANIGAISTGLNYFYINALLDGNDFLTYKRLSPSISGFASKRWFFRGAYVRSEKSIETRSGRDAITDGAELDAYFFWKGLRRYINAGYNYKSENSQADRFDYRSHGLKLRFVQRFTAFERLSTVELSARFEQRDYSADTPSIGEERDDDRLRLKAELEIPVTSYLNWQVYGAYGDYSSNLPAADYDQTVVGTRVEIRF</sequence>
<keyword evidence="2" id="KW-1185">Reference proteome</keyword>